<name>A0ABV7VFS9_9PROT</name>
<keyword evidence="2" id="KW-0378">Hydrolase</keyword>
<dbReference type="RefSeq" id="WP_379726432.1">
    <property type="nucleotide sequence ID" value="NZ_JBHRYJ010000002.1"/>
</dbReference>
<organism evidence="2 3">
    <name type="scientific">Ferrovibrio xuzhouensis</name>
    <dbReference type="NCBI Taxonomy" id="1576914"/>
    <lineage>
        <taxon>Bacteria</taxon>
        <taxon>Pseudomonadati</taxon>
        <taxon>Pseudomonadota</taxon>
        <taxon>Alphaproteobacteria</taxon>
        <taxon>Rhodospirillales</taxon>
        <taxon>Rhodospirillaceae</taxon>
        <taxon>Ferrovibrio</taxon>
    </lineage>
</organism>
<comment type="caution">
    <text evidence="2">The sequence shown here is derived from an EMBL/GenBank/DDBJ whole genome shotgun (WGS) entry which is preliminary data.</text>
</comment>
<evidence type="ECO:0000313" key="2">
    <source>
        <dbReference type="EMBL" id="MFC3676224.1"/>
    </source>
</evidence>
<protein>
    <submittedName>
        <fullName evidence="2">TnsA endonuclease N-terminal domain-containing protein</fullName>
    </submittedName>
</protein>
<sequence length="211" mass="23757">MPVRRIRGNPRSVTGAVTGADGNYIDFESLLERDYLILTRFWHPSAKIEEQPVKIPYVTDRGRASNYTPDFLVDFGTGTSDLVEVKPAEVLIEEKEKFRARFAAAADFASDKGWRFVIKSEIDIRLPVLPNAHFLLHYRTLKPKPDLCARLMRAAESGPKSVGDLIAATIREPSERYAAIPQVWHMLATGILDTDLNTPLNQSSFVWAAMR</sequence>
<gene>
    <name evidence="2" type="ORF">ACFOOQ_11765</name>
</gene>
<dbReference type="Proteomes" id="UP001595711">
    <property type="component" value="Unassembled WGS sequence"/>
</dbReference>
<accession>A0ABV7VFS9</accession>
<dbReference type="InterPro" id="IPR014833">
    <property type="entry name" value="TnsA_N"/>
</dbReference>
<evidence type="ECO:0000259" key="1">
    <source>
        <dbReference type="Pfam" id="PF08722"/>
    </source>
</evidence>
<dbReference type="EMBL" id="JBHRYJ010000002">
    <property type="protein sequence ID" value="MFC3676224.1"/>
    <property type="molecule type" value="Genomic_DNA"/>
</dbReference>
<dbReference type="Pfam" id="PF08722">
    <property type="entry name" value="Tn7_TnsA-like_N"/>
    <property type="match status" value="1"/>
</dbReference>
<keyword evidence="2" id="KW-0540">Nuclease</keyword>
<keyword evidence="2" id="KW-0255">Endonuclease</keyword>
<dbReference type="GO" id="GO:0004519">
    <property type="term" value="F:endonuclease activity"/>
    <property type="evidence" value="ECO:0007669"/>
    <property type="project" value="UniProtKB-KW"/>
</dbReference>
<feature type="domain" description="TnsA endonuclease N-terminal" evidence="1">
    <location>
        <begin position="47"/>
        <end position="121"/>
    </location>
</feature>
<evidence type="ECO:0000313" key="3">
    <source>
        <dbReference type="Proteomes" id="UP001595711"/>
    </source>
</evidence>
<reference evidence="3" key="1">
    <citation type="journal article" date="2019" name="Int. J. Syst. Evol. Microbiol.">
        <title>The Global Catalogue of Microorganisms (GCM) 10K type strain sequencing project: providing services to taxonomists for standard genome sequencing and annotation.</title>
        <authorList>
            <consortium name="The Broad Institute Genomics Platform"/>
            <consortium name="The Broad Institute Genome Sequencing Center for Infectious Disease"/>
            <person name="Wu L."/>
            <person name="Ma J."/>
        </authorList>
    </citation>
    <scope>NUCLEOTIDE SEQUENCE [LARGE SCALE GENOMIC DNA]</scope>
    <source>
        <strain evidence="3">KCTC 42182</strain>
    </source>
</reference>
<proteinExistence type="predicted"/>
<keyword evidence="3" id="KW-1185">Reference proteome</keyword>